<dbReference type="InterPro" id="IPR007791">
    <property type="entry name" value="DjlA_N"/>
</dbReference>
<dbReference type="OrthoDB" id="485098at2"/>
<dbReference type="Proteomes" id="UP000031532">
    <property type="component" value="Unassembled WGS sequence"/>
</dbReference>
<name>A0A9X5I2U7_9CYAN</name>
<proteinExistence type="predicted"/>
<dbReference type="AlphaFoldDB" id="A0A9X5I2U7"/>
<accession>A0A9X5I2U7</accession>
<organism evidence="2 3">
    <name type="scientific">Scytonema millei VB511283</name>
    <dbReference type="NCBI Taxonomy" id="1245923"/>
    <lineage>
        <taxon>Bacteria</taxon>
        <taxon>Bacillati</taxon>
        <taxon>Cyanobacteriota</taxon>
        <taxon>Cyanophyceae</taxon>
        <taxon>Nostocales</taxon>
        <taxon>Scytonemataceae</taxon>
        <taxon>Scytonema</taxon>
    </lineage>
</organism>
<protein>
    <submittedName>
        <fullName evidence="2">TerB family tellurite resistance protein</fullName>
    </submittedName>
</protein>
<gene>
    <name evidence="2" type="ORF">QH73_0001615</name>
</gene>
<dbReference type="Pfam" id="PF05099">
    <property type="entry name" value="TerB"/>
    <property type="match status" value="1"/>
</dbReference>
<reference evidence="2 3" key="1">
    <citation type="journal article" date="2015" name="Genome Announc.">
        <title>Draft Genome Sequence of the Terrestrial Cyanobacterium Scytonema millei VB511283, Isolated from Eastern India.</title>
        <authorList>
            <person name="Sen D."/>
            <person name="Chandrababunaidu M.M."/>
            <person name="Singh D."/>
            <person name="Sanghi N."/>
            <person name="Ghorai A."/>
            <person name="Mishra G.P."/>
            <person name="Madduluri M."/>
            <person name="Adhikary S.P."/>
            <person name="Tripathy S."/>
        </authorList>
    </citation>
    <scope>NUCLEOTIDE SEQUENCE [LARGE SCALE GENOMIC DNA]</scope>
    <source>
        <strain evidence="2 3">VB511283</strain>
    </source>
</reference>
<feature type="domain" description="Co-chaperone DjlA N-terminal" evidence="1">
    <location>
        <begin position="10"/>
        <end position="108"/>
    </location>
</feature>
<keyword evidence="3" id="KW-1185">Reference proteome</keyword>
<evidence type="ECO:0000313" key="2">
    <source>
        <dbReference type="EMBL" id="NHC33375.1"/>
    </source>
</evidence>
<dbReference type="EMBL" id="JTJC03000001">
    <property type="protein sequence ID" value="NHC33375.1"/>
    <property type="molecule type" value="Genomic_DNA"/>
</dbReference>
<sequence>MTNNSNTKTLMKILIGAAWLDGKIQPAERKYLQQVAQAKNLADDPEIRPLLNELRTVQPTECYEWIQAYLGDRPSETAYQSLIEAISGLIYSDGDVAVEEAKLLNKIESSHSEEIEHHSIHNSTIHAIQKLYRRWVETQN</sequence>
<evidence type="ECO:0000259" key="1">
    <source>
        <dbReference type="Pfam" id="PF05099"/>
    </source>
</evidence>
<dbReference type="SUPFAM" id="SSF158682">
    <property type="entry name" value="TerB-like"/>
    <property type="match status" value="1"/>
</dbReference>
<evidence type="ECO:0000313" key="3">
    <source>
        <dbReference type="Proteomes" id="UP000031532"/>
    </source>
</evidence>
<dbReference type="RefSeq" id="WP_039714973.1">
    <property type="nucleotide sequence ID" value="NZ_JTJC03000001.1"/>
</dbReference>
<dbReference type="InterPro" id="IPR029024">
    <property type="entry name" value="TerB-like"/>
</dbReference>
<dbReference type="Gene3D" id="1.10.3680.10">
    <property type="entry name" value="TerB-like"/>
    <property type="match status" value="1"/>
</dbReference>
<dbReference type="CDD" id="cd07177">
    <property type="entry name" value="terB_like"/>
    <property type="match status" value="1"/>
</dbReference>
<comment type="caution">
    <text evidence="2">The sequence shown here is derived from an EMBL/GenBank/DDBJ whole genome shotgun (WGS) entry which is preliminary data.</text>
</comment>